<name>A0AC34Q990_9BILA</name>
<sequence length="185" mass="20123">MSSRNKRNKNKNKCRRNDHVDVDGIMKSVNDAANASIVDIVSAATKAMSDQKADSKQPNSSTSTTKKADSKQPNSSSSTTQILDVSSEFRNFSVEEQVKVIEEIARNCKIENISGAGDIVGDNRQVLLTLSKYGGSAVMESGPMTTTTDLRSVLMNKKKPEPEDKGKEASTSKSKEKQKPTEPKP</sequence>
<reference evidence="2" key="1">
    <citation type="submission" date="2022-11" db="UniProtKB">
        <authorList>
            <consortium name="WormBaseParasite"/>
        </authorList>
    </citation>
    <scope>IDENTIFICATION</scope>
</reference>
<evidence type="ECO:0000313" key="1">
    <source>
        <dbReference type="Proteomes" id="UP000887576"/>
    </source>
</evidence>
<proteinExistence type="predicted"/>
<protein>
    <submittedName>
        <fullName evidence="2">Uncharacterized protein</fullName>
    </submittedName>
</protein>
<dbReference type="Proteomes" id="UP000887576">
    <property type="component" value="Unplaced"/>
</dbReference>
<evidence type="ECO:0000313" key="2">
    <source>
        <dbReference type="WBParaSite" id="JU765_v2.g14224.t1"/>
    </source>
</evidence>
<dbReference type="WBParaSite" id="JU765_v2.g14224.t1">
    <property type="protein sequence ID" value="JU765_v2.g14224.t1"/>
    <property type="gene ID" value="JU765_v2.g14224"/>
</dbReference>
<organism evidence="1 2">
    <name type="scientific">Panagrolaimus sp. JU765</name>
    <dbReference type="NCBI Taxonomy" id="591449"/>
    <lineage>
        <taxon>Eukaryota</taxon>
        <taxon>Metazoa</taxon>
        <taxon>Ecdysozoa</taxon>
        <taxon>Nematoda</taxon>
        <taxon>Chromadorea</taxon>
        <taxon>Rhabditida</taxon>
        <taxon>Tylenchina</taxon>
        <taxon>Panagrolaimomorpha</taxon>
        <taxon>Panagrolaimoidea</taxon>
        <taxon>Panagrolaimidae</taxon>
        <taxon>Panagrolaimus</taxon>
    </lineage>
</organism>
<accession>A0AC34Q990</accession>